<evidence type="ECO:0000313" key="4">
    <source>
        <dbReference type="Proteomes" id="UP000381260"/>
    </source>
</evidence>
<protein>
    <submittedName>
        <fullName evidence="3">Transcriptional antiterminator</fullName>
    </submittedName>
</protein>
<evidence type="ECO:0000259" key="1">
    <source>
        <dbReference type="Pfam" id="PF06527"/>
    </source>
</evidence>
<feature type="domain" description="TniQ" evidence="1">
    <location>
        <begin position="4"/>
        <end position="155"/>
    </location>
</feature>
<dbReference type="Proteomes" id="UP000381260">
    <property type="component" value="Chromosome"/>
</dbReference>
<proteinExistence type="predicted"/>
<dbReference type="AlphaFoldDB" id="A0A5Q2VD87"/>
<dbReference type="InterPro" id="IPR009492">
    <property type="entry name" value="TniQ"/>
</dbReference>
<dbReference type="RefSeq" id="WP_153858543.1">
    <property type="nucleotide sequence ID" value="NZ_CP045913.1"/>
</dbReference>
<accession>A0A5Q2VD87</accession>
<evidence type="ECO:0000313" key="3">
    <source>
        <dbReference type="EMBL" id="QGH61343.1"/>
    </source>
</evidence>
<name>A0A5Q2VD87_SERPR</name>
<reference evidence="3 4" key="1">
    <citation type="submission" date="2019-11" db="EMBL/GenBank/DDBJ databases">
        <title>The Phosphoenolpyruvate Phosphotransferase System Regulates Serratia proteamaculans 336X Biofilm Formation and Wheat Roots colonization.</title>
        <authorList>
            <person name="Liu F."/>
        </authorList>
    </citation>
    <scope>NUCLEOTIDE SEQUENCE [LARGE SCALE GENOMIC DNA]</scope>
    <source>
        <strain evidence="3 4">336X</strain>
    </source>
</reference>
<evidence type="ECO:0000259" key="2">
    <source>
        <dbReference type="Pfam" id="PF15978"/>
    </source>
</evidence>
<sequence length="509" mass="58951">MLNFPIPYPEELIYSTIARYGVRMGVISPKQLLEALFGNRSVIATLDLPNGLCAIQRALSRTRRVEPLIYQHTLFPLYAPFIPECRRQQCILWMSEERRSSVHLTTGMAASSIGTPVFIRYCPGCQKEHHQHYGEYFWRREWQVTGIECCPEHGLLANTTIRRPLKERHRFIEASPANCPQVSQMRRETVSDRVTYQIRQLLMAGSGPSANRHQWTGYYRGLARNNVLFLNASHLDHPAIYDRVLSVWSEPWLRHYGIHTERDDASSWLRAIFRKHRRSFSYLQHIVVNQAILGGTWRIGDVLANVGYYPASPPGKATLVSIPQPTVLSPDQQQWSILLTHSSPKSARNQLPALYARLYRNQRLWLLAENQKCNVVSPVVLSTRIDWAQRDTEYAERLGQLQRFFAANPLGVRRSRSLYLKALPHCATVEKNLHRLPRVVDFLFAHPETVGQYQIRRLDNAYAQLSAENLQPLRWRWLRAAGLSEARLTAAARLYLRRLLDDEDKRHHQ</sequence>
<dbReference type="Pfam" id="PF06527">
    <property type="entry name" value="TniQ"/>
    <property type="match status" value="1"/>
</dbReference>
<dbReference type="Pfam" id="PF15978">
    <property type="entry name" value="TnsD"/>
    <property type="match status" value="1"/>
</dbReference>
<dbReference type="InterPro" id="IPR032750">
    <property type="entry name" value="TnsD_C"/>
</dbReference>
<dbReference type="EMBL" id="CP045913">
    <property type="protein sequence ID" value="QGH61343.1"/>
    <property type="molecule type" value="Genomic_DNA"/>
</dbReference>
<organism evidence="3 4">
    <name type="scientific">Serratia proteamaculans</name>
    <dbReference type="NCBI Taxonomy" id="28151"/>
    <lineage>
        <taxon>Bacteria</taxon>
        <taxon>Pseudomonadati</taxon>
        <taxon>Pseudomonadota</taxon>
        <taxon>Gammaproteobacteria</taxon>
        <taxon>Enterobacterales</taxon>
        <taxon>Yersiniaceae</taxon>
        <taxon>Serratia</taxon>
    </lineage>
</organism>
<feature type="domain" description="Transposon Tn7 transposition protein TnsD C-terminal" evidence="2">
    <location>
        <begin position="342"/>
        <end position="443"/>
    </location>
</feature>
<gene>
    <name evidence="3" type="ORF">GHV41_11045</name>
</gene>